<comment type="caution">
    <text evidence="1">The sequence shown here is derived from an EMBL/GenBank/DDBJ whole genome shotgun (WGS) entry which is preliminary data.</text>
</comment>
<keyword evidence="2" id="KW-1185">Reference proteome</keyword>
<evidence type="ECO:0000313" key="1">
    <source>
        <dbReference type="EMBL" id="CAB5494158.1"/>
    </source>
</evidence>
<dbReference type="EMBL" id="CAESAQ020000007">
    <property type="protein sequence ID" value="CAB5494158.1"/>
    <property type="molecule type" value="Genomic_DNA"/>
</dbReference>
<dbReference type="AlphaFoldDB" id="A0A8H8XBD2"/>
<protein>
    <submittedName>
        <fullName evidence="1">Uncharacterized protein</fullName>
    </submittedName>
</protein>
<proteinExistence type="predicted"/>
<reference evidence="1 2" key="1">
    <citation type="submission" date="2020-05" db="EMBL/GenBank/DDBJ databases">
        <authorList>
            <person name="Petersen J."/>
            <person name="Sayavedra L."/>
        </authorList>
    </citation>
    <scope>NUCLEOTIDE SEQUENCE [LARGE SCALE GENOMIC DNA]</scope>
    <source>
        <strain evidence="1">B thermophilus SOXS</strain>
    </source>
</reference>
<dbReference type="Proteomes" id="UP000643672">
    <property type="component" value="Unassembled WGS sequence"/>
</dbReference>
<evidence type="ECO:0000313" key="2">
    <source>
        <dbReference type="Proteomes" id="UP000643672"/>
    </source>
</evidence>
<name>A0A8H8XBD2_9GAMM</name>
<sequence length="39" mass="4725">MQTLAFMMKYYNYQPLTKKFKSKPLKNKPLLIVLSIYQI</sequence>
<organism evidence="1 2">
    <name type="scientific">Bathymodiolus thermophilus thioautotrophic gill symbiont</name>
    <dbReference type="NCBI Taxonomy" id="2360"/>
    <lineage>
        <taxon>Bacteria</taxon>
        <taxon>Pseudomonadati</taxon>
        <taxon>Pseudomonadota</taxon>
        <taxon>Gammaproteobacteria</taxon>
        <taxon>sulfur-oxidizing symbionts</taxon>
    </lineage>
</organism>
<gene>
    <name evidence="1" type="ORF">THERMOS_52</name>
</gene>
<accession>A0A8H8XBD2</accession>